<evidence type="ECO:0000259" key="3">
    <source>
        <dbReference type="Pfam" id="PF11611"/>
    </source>
</evidence>
<dbReference type="EMBL" id="LESJ01000005">
    <property type="protein sequence ID" value="RBT68327.1"/>
    <property type="molecule type" value="Genomic_DNA"/>
</dbReference>
<dbReference type="InterPro" id="IPR029051">
    <property type="entry name" value="DUF4352"/>
</dbReference>
<keyword evidence="1 2" id="KW-0732">Signal</keyword>
<dbReference type="InterPro" id="IPR029050">
    <property type="entry name" value="Immunoprotect_excell_Ig-like"/>
</dbReference>
<dbReference type="Gene3D" id="2.60.40.1240">
    <property type="match status" value="1"/>
</dbReference>
<name>A0AB37IA29_ENTHR</name>
<dbReference type="AlphaFoldDB" id="A0AB37IA29"/>
<accession>A0AB37IA29</accession>
<comment type="caution">
    <text evidence="4">The sequence shown here is derived from an EMBL/GenBank/DDBJ whole genome shotgun (WGS) entry which is preliminary data.</text>
</comment>
<sequence>MKKTIGLFVAGIACFWGLSACGTTHSTTTTSTSTASHTQKKAESLIVNGVEMTLTDFGEKTLLDTNQKKQTIYSVHVKGKNVSADMKGLGAIDFLLKTDKGEQTINMDFASFGDEMDKGETIEGDLYFQLKKGETPKAIEYKPTDKVMYSWKIDDQK</sequence>
<feature type="signal peptide" evidence="2">
    <location>
        <begin position="1"/>
        <end position="22"/>
    </location>
</feature>
<gene>
    <name evidence="4" type="ORF">EB03_01454</name>
</gene>
<feature type="chain" id="PRO_5044337153" description="DUF4352 domain-containing protein" evidence="2">
    <location>
        <begin position="23"/>
        <end position="157"/>
    </location>
</feature>
<dbReference type="PROSITE" id="PS51257">
    <property type="entry name" value="PROKAR_LIPOPROTEIN"/>
    <property type="match status" value="1"/>
</dbReference>
<dbReference type="RefSeq" id="WP_096710067.1">
    <property type="nucleotide sequence ID" value="NZ_JBFCRC010000024.1"/>
</dbReference>
<evidence type="ECO:0000256" key="2">
    <source>
        <dbReference type="SAM" id="SignalP"/>
    </source>
</evidence>
<protein>
    <recommendedName>
        <fullName evidence="3">DUF4352 domain-containing protein</fullName>
    </recommendedName>
</protein>
<evidence type="ECO:0000313" key="5">
    <source>
        <dbReference type="Proteomes" id="UP000253498"/>
    </source>
</evidence>
<organism evidence="4 5">
    <name type="scientific">Enterococcus hirae</name>
    <dbReference type="NCBI Taxonomy" id="1354"/>
    <lineage>
        <taxon>Bacteria</taxon>
        <taxon>Bacillati</taxon>
        <taxon>Bacillota</taxon>
        <taxon>Bacilli</taxon>
        <taxon>Lactobacillales</taxon>
        <taxon>Enterococcaceae</taxon>
        <taxon>Enterococcus</taxon>
    </lineage>
</organism>
<dbReference type="Proteomes" id="UP000253498">
    <property type="component" value="Unassembled WGS sequence"/>
</dbReference>
<dbReference type="Pfam" id="PF11611">
    <property type="entry name" value="DUF4352"/>
    <property type="match status" value="1"/>
</dbReference>
<proteinExistence type="predicted"/>
<reference evidence="4 5" key="1">
    <citation type="submission" date="2015-06" db="EMBL/GenBank/DDBJ databases">
        <title>The Genome Sequence of Enterococcus hirae 88EA1.</title>
        <authorList>
            <consortium name="The Broad Institute Genomics Platform"/>
            <consortium name="The Broad Institute Genome Sequencing Center for Infectious Disease"/>
            <person name="Earl A.M."/>
            <person name="Van Tyne D."/>
            <person name="Lebreton F."/>
            <person name="Saavedra J.T."/>
            <person name="Gilmore M.S."/>
            <person name="Manson McGuire A."/>
            <person name="Clock S."/>
            <person name="Crupain M."/>
            <person name="Rangan U."/>
            <person name="Young S."/>
            <person name="Abouelleil A."/>
            <person name="Cao P."/>
            <person name="Chapman S.B."/>
            <person name="Griggs A."/>
            <person name="Priest M."/>
            <person name="Shea T."/>
            <person name="Wortman J."/>
            <person name="Nusbaum C."/>
            <person name="Birren B."/>
        </authorList>
    </citation>
    <scope>NUCLEOTIDE SEQUENCE [LARGE SCALE GENOMIC DNA]</scope>
    <source>
        <strain evidence="4 5">88EA1</strain>
    </source>
</reference>
<evidence type="ECO:0000313" key="4">
    <source>
        <dbReference type="EMBL" id="RBT68327.1"/>
    </source>
</evidence>
<feature type="domain" description="DUF4352" evidence="3">
    <location>
        <begin position="43"/>
        <end position="143"/>
    </location>
</feature>
<evidence type="ECO:0000256" key="1">
    <source>
        <dbReference type="ARBA" id="ARBA00022729"/>
    </source>
</evidence>